<dbReference type="InterPro" id="IPR001516">
    <property type="entry name" value="Proton_antipo_N"/>
</dbReference>
<dbReference type="NCBIfam" id="TIGR01974">
    <property type="entry name" value="NDH_I_L"/>
    <property type="match status" value="1"/>
</dbReference>
<dbReference type="InterPro" id="IPR018393">
    <property type="entry name" value="NADHpl_OxRdtase_5_subgr"/>
</dbReference>
<name>A0ABP8NEX2_9BACT</name>
<keyword evidence="2 5" id="KW-0812">Transmembrane</keyword>
<evidence type="ECO:0000259" key="8">
    <source>
        <dbReference type="Pfam" id="PF00662"/>
    </source>
</evidence>
<dbReference type="Gene3D" id="1.20.5.2700">
    <property type="match status" value="2"/>
</dbReference>
<comment type="subcellular location">
    <subcellularLocation>
        <location evidence="1">Endomembrane system</location>
        <topology evidence="1">Multi-pass membrane protein</topology>
    </subcellularLocation>
    <subcellularLocation>
        <location evidence="5">Membrane</location>
        <topology evidence="5">Multi-pass membrane protein</topology>
    </subcellularLocation>
</comment>
<feature type="transmembrane region" description="Helical" evidence="6">
    <location>
        <begin position="302"/>
        <end position="320"/>
    </location>
</feature>
<proteinExistence type="predicted"/>
<feature type="transmembrane region" description="Helical" evidence="6">
    <location>
        <begin position="118"/>
        <end position="136"/>
    </location>
</feature>
<feature type="transmembrane region" description="Helical" evidence="6">
    <location>
        <begin position="142"/>
        <end position="160"/>
    </location>
</feature>
<feature type="transmembrane region" description="Helical" evidence="6">
    <location>
        <begin position="214"/>
        <end position="236"/>
    </location>
</feature>
<feature type="transmembrane region" description="Helical" evidence="6">
    <location>
        <begin position="370"/>
        <end position="390"/>
    </location>
</feature>
<evidence type="ECO:0000313" key="10">
    <source>
        <dbReference type="Proteomes" id="UP001501175"/>
    </source>
</evidence>
<comment type="caution">
    <text evidence="9">The sequence shown here is derived from an EMBL/GenBank/DDBJ whole genome shotgun (WGS) entry which is preliminary data.</text>
</comment>
<dbReference type="PANTHER" id="PTHR42829:SF2">
    <property type="entry name" value="NADH-UBIQUINONE OXIDOREDUCTASE CHAIN 5"/>
    <property type="match status" value="1"/>
</dbReference>
<feature type="transmembrane region" description="Helical" evidence="6">
    <location>
        <begin position="457"/>
        <end position="476"/>
    </location>
</feature>
<feature type="transmembrane region" description="Helical" evidence="6">
    <location>
        <begin position="410"/>
        <end position="430"/>
    </location>
</feature>
<dbReference type="PANTHER" id="PTHR42829">
    <property type="entry name" value="NADH-UBIQUINONE OXIDOREDUCTASE CHAIN 5"/>
    <property type="match status" value="1"/>
</dbReference>
<feature type="transmembrane region" description="Helical" evidence="6">
    <location>
        <begin position="172"/>
        <end position="194"/>
    </location>
</feature>
<feature type="domain" description="NADH-Ubiquinone oxidoreductase (complex I) chain 5 N-terminal" evidence="8">
    <location>
        <begin position="69"/>
        <end position="119"/>
    </location>
</feature>
<protein>
    <submittedName>
        <fullName evidence="9">NADH-quinone oxidoreductase subunit L</fullName>
    </submittedName>
</protein>
<evidence type="ECO:0000313" key="9">
    <source>
        <dbReference type="EMBL" id="GAA4464647.1"/>
    </source>
</evidence>
<evidence type="ECO:0000259" key="7">
    <source>
        <dbReference type="Pfam" id="PF00361"/>
    </source>
</evidence>
<feature type="transmembrane region" description="Helical" evidence="6">
    <location>
        <begin position="274"/>
        <end position="295"/>
    </location>
</feature>
<evidence type="ECO:0000256" key="5">
    <source>
        <dbReference type="RuleBase" id="RU000320"/>
    </source>
</evidence>
<dbReference type="RefSeq" id="WP_345247212.1">
    <property type="nucleotide sequence ID" value="NZ_BAABHD010000077.1"/>
</dbReference>
<gene>
    <name evidence="9" type="primary">nuoL_2</name>
    <name evidence="9" type="ORF">GCM10023189_44210</name>
</gene>
<feature type="transmembrane region" description="Helical" evidence="6">
    <location>
        <begin position="326"/>
        <end position="349"/>
    </location>
</feature>
<keyword evidence="3 6" id="KW-1133">Transmembrane helix</keyword>
<feature type="domain" description="NADH:quinone oxidoreductase/Mrp antiporter transmembrane" evidence="7">
    <location>
        <begin position="135"/>
        <end position="403"/>
    </location>
</feature>
<keyword evidence="4 6" id="KW-0472">Membrane</keyword>
<feature type="transmembrane region" description="Helical" evidence="6">
    <location>
        <begin position="496"/>
        <end position="517"/>
    </location>
</feature>
<evidence type="ECO:0000256" key="1">
    <source>
        <dbReference type="ARBA" id="ARBA00004127"/>
    </source>
</evidence>
<dbReference type="PRINTS" id="PR01434">
    <property type="entry name" value="NADHDHGNASE5"/>
</dbReference>
<dbReference type="PRINTS" id="PR01435">
    <property type="entry name" value="NPOXDRDTASE5"/>
</dbReference>
<dbReference type="Pfam" id="PF00662">
    <property type="entry name" value="Proton_antipo_N"/>
    <property type="match status" value="1"/>
</dbReference>
<dbReference type="InterPro" id="IPR003945">
    <property type="entry name" value="NU5C-like"/>
</dbReference>
<feature type="transmembrane region" description="Helical" evidence="6">
    <location>
        <begin position="86"/>
        <end position="106"/>
    </location>
</feature>
<reference evidence="10" key="1">
    <citation type="journal article" date="2019" name="Int. J. Syst. Evol. Microbiol.">
        <title>The Global Catalogue of Microorganisms (GCM) 10K type strain sequencing project: providing services to taxonomists for standard genome sequencing and annotation.</title>
        <authorList>
            <consortium name="The Broad Institute Genomics Platform"/>
            <consortium name="The Broad Institute Genome Sequencing Center for Infectious Disease"/>
            <person name="Wu L."/>
            <person name="Ma J."/>
        </authorList>
    </citation>
    <scope>NUCLEOTIDE SEQUENCE [LARGE SCALE GENOMIC DNA]</scope>
    <source>
        <strain evidence="10">JCM 17927</strain>
    </source>
</reference>
<evidence type="ECO:0000256" key="2">
    <source>
        <dbReference type="ARBA" id="ARBA00022692"/>
    </source>
</evidence>
<feature type="transmembrane region" description="Helical" evidence="6">
    <location>
        <begin position="6"/>
        <end position="30"/>
    </location>
</feature>
<feature type="transmembrane region" description="Helical" evidence="6">
    <location>
        <begin position="37"/>
        <end position="58"/>
    </location>
</feature>
<evidence type="ECO:0000256" key="6">
    <source>
        <dbReference type="SAM" id="Phobius"/>
    </source>
</evidence>
<organism evidence="9 10">
    <name type="scientific">Nibrella saemangeumensis</name>
    <dbReference type="NCBI Taxonomy" id="1084526"/>
    <lineage>
        <taxon>Bacteria</taxon>
        <taxon>Pseudomonadati</taxon>
        <taxon>Bacteroidota</taxon>
        <taxon>Cytophagia</taxon>
        <taxon>Cytophagales</taxon>
        <taxon>Spirosomataceae</taxon>
        <taxon>Nibrella</taxon>
    </lineage>
</organism>
<evidence type="ECO:0000256" key="4">
    <source>
        <dbReference type="ARBA" id="ARBA00023136"/>
    </source>
</evidence>
<keyword evidence="10" id="KW-1185">Reference proteome</keyword>
<feature type="transmembrane region" description="Helical" evidence="6">
    <location>
        <begin position="248"/>
        <end position="268"/>
    </location>
</feature>
<dbReference type="Pfam" id="PF00361">
    <property type="entry name" value="Proton_antipo_M"/>
    <property type="match status" value="1"/>
</dbReference>
<feature type="transmembrane region" description="Helical" evidence="6">
    <location>
        <begin position="617"/>
        <end position="635"/>
    </location>
</feature>
<evidence type="ECO:0000256" key="3">
    <source>
        <dbReference type="ARBA" id="ARBA00022989"/>
    </source>
</evidence>
<dbReference type="Proteomes" id="UP001501175">
    <property type="component" value="Unassembled WGS sequence"/>
</dbReference>
<sequence>MPDNPLSLLTFLLIGVLLLPFFGFLVVLNLPATRCSGWIAAGLTLIGLVISLALALLLPDEPVFLRRDWVSLPDVSLSISFQLDRLAVLMLLLVHFVALLVQVYSISYLHDEPRLNRYFAYLQLFTGAMLGIVLAGNLIILYAFWELVGLASYLLIGFWYERPAATSAAKKAFLMNRVGDAAFLFGIISMYHLIGTTELSAFGMAVPPGGMPTVVGLCLFMGCVAKSAQFPLLTWLPDAMEGPTPVSALLHAATMVATGIFLLARIHPVFSPDALLVITIIGTITALWGGYAALFQSDIKKVLAFSTVSQLGLMVAGMGTSNVSGAMFHLLTHAFFKAGLFLSAGAVIHAVHTQDMHQMGGLRKALPVTFWSYTLCAAALAGLPFFSGFLSKEAILAGALGWAAGQETNLAYGIPDVLLLSSGLTALYMARQWRLVFFGSYRNEAVAYPHLHEPDNLMRIPVLLLAVLSVAFWFSFNPFSAHDSWFFHWLPGNELVAPWWLAIVSIALVVLGGWLGFRMAEPRPAKFWVRASVDYGFLDQFYERGIINPVRLVSSLLYRADREVIDGVVDGTGMGSVVLAHMTHWIDRWFVDGFVNGSVWLTGRLGRLARSVQGGRVQSYIATAVAGLLLFLWWLL</sequence>
<accession>A0ABP8NEX2</accession>
<dbReference type="InterPro" id="IPR001750">
    <property type="entry name" value="ND/Mrp_TM"/>
</dbReference>
<dbReference type="EMBL" id="BAABHD010000077">
    <property type="protein sequence ID" value="GAA4464647.1"/>
    <property type="molecule type" value="Genomic_DNA"/>
</dbReference>